<name>A0ABR6KYS6_9HYPH</name>
<dbReference type="EMBL" id="JACHOT010000001">
    <property type="protein sequence ID" value="MBB4649682.1"/>
    <property type="molecule type" value="Genomic_DNA"/>
</dbReference>
<evidence type="ECO:0000256" key="2">
    <source>
        <dbReference type="ARBA" id="ARBA00023002"/>
    </source>
</evidence>
<organism evidence="7 8">
    <name type="scientific">Aminobacter niigataensis</name>
    <dbReference type="NCBI Taxonomy" id="83265"/>
    <lineage>
        <taxon>Bacteria</taxon>
        <taxon>Pseudomonadati</taxon>
        <taxon>Pseudomonadota</taxon>
        <taxon>Alphaproteobacteria</taxon>
        <taxon>Hyphomicrobiales</taxon>
        <taxon>Phyllobacteriaceae</taxon>
        <taxon>Aminobacter</taxon>
    </lineage>
</organism>
<evidence type="ECO:0000313" key="8">
    <source>
        <dbReference type="Proteomes" id="UP000539538"/>
    </source>
</evidence>
<keyword evidence="1 5" id="KW-0732">Signal</keyword>
<reference evidence="7 8" key="1">
    <citation type="submission" date="2020-08" db="EMBL/GenBank/DDBJ databases">
        <title>Genomic Encyclopedia of Type Strains, Phase IV (KMG-IV): sequencing the most valuable type-strain genomes for metagenomic binning, comparative biology and taxonomic classification.</title>
        <authorList>
            <person name="Goeker M."/>
        </authorList>
    </citation>
    <scope>NUCLEOTIDE SEQUENCE [LARGE SCALE GENOMIC DNA]</scope>
    <source>
        <strain evidence="7 8">DSM 7050</strain>
    </source>
</reference>
<sequence>MKKALLLGTTGIAVAFAMLAFGLAGNPGTAHAQSASQPAATGSLDKKQVETIVREYLLDNPELLLEMQGALEAKQKEEQRIASLEVIKQSKDEIFNSAFDGIVGNPDGKTTIVEFYDYNCGYCKRAQADMHALTKANPDLRFVLKEFPILGPDSQKAHVVSMAFRKLMPEKYGEFHDKLLGGEGRAGEDNAIKLALELGADEAKLREAMKDPAIGEAFNRTYELANKLQISGTPSYVVGNEVVFGALGQDVLAEKIAAAAACQADSTC</sequence>
<evidence type="ECO:0000256" key="5">
    <source>
        <dbReference type="SAM" id="SignalP"/>
    </source>
</evidence>
<keyword evidence="7" id="KW-0413">Isomerase</keyword>
<feature type="domain" description="Thioredoxin" evidence="6">
    <location>
        <begin position="84"/>
        <end position="261"/>
    </location>
</feature>
<keyword evidence="4" id="KW-0676">Redox-active center</keyword>
<gene>
    <name evidence="7" type="ORF">GGQ99_001404</name>
</gene>
<evidence type="ECO:0000313" key="7">
    <source>
        <dbReference type="EMBL" id="MBB4649682.1"/>
    </source>
</evidence>
<keyword evidence="3" id="KW-1015">Disulfide bond</keyword>
<dbReference type="Pfam" id="PF18312">
    <property type="entry name" value="ScsC_N"/>
    <property type="match status" value="1"/>
</dbReference>
<dbReference type="SUPFAM" id="SSF52833">
    <property type="entry name" value="Thioredoxin-like"/>
    <property type="match status" value="1"/>
</dbReference>
<evidence type="ECO:0000256" key="4">
    <source>
        <dbReference type="ARBA" id="ARBA00023284"/>
    </source>
</evidence>
<dbReference type="PANTHER" id="PTHR13887">
    <property type="entry name" value="GLUTATHIONE S-TRANSFERASE KAPPA"/>
    <property type="match status" value="1"/>
</dbReference>
<dbReference type="Proteomes" id="UP000539538">
    <property type="component" value="Unassembled WGS sequence"/>
</dbReference>
<feature type="signal peptide" evidence="5">
    <location>
        <begin position="1"/>
        <end position="32"/>
    </location>
</feature>
<accession>A0ABR6KYS6</accession>
<dbReference type="InterPro" id="IPR036249">
    <property type="entry name" value="Thioredoxin-like_sf"/>
</dbReference>
<keyword evidence="2" id="KW-0560">Oxidoreductase</keyword>
<evidence type="ECO:0000256" key="3">
    <source>
        <dbReference type="ARBA" id="ARBA00023157"/>
    </source>
</evidence>
<dbReference type="Pfam" id="PF01323">
    <property type="entry name" value="DSBA"/>
    <property type="match status" value="1"/>
</dbReference>
<evidence type="ECO:0000259" key="6">
    <source>
        <dbReference type="PROSITE" id="PS51352"/>
    </source>
</evidence>
<dbReference type="PROSITE" id="PS51352">
    <property type="entry name" value="THIOREDOXIN_2"/>
    <property type="match status" value="1"/>
</dbReference>
<dbReference type="RefSeq" id="WP_108608336.1">
    <property type="nucleotide sequence ID" value="NZ_BAAAVZ010000003.1"/>
</dbReference>
<evidence type="ECO:0000256" key="1">
    <source>
        <dbReference type="ARBA" id="ARBA00022729"/>
    </source>
</evidence>
<dbReference type="InterPro" id="IPR013766">
    <property type="entry name" value="Thioredoxin_domain"/>
</dbReference>
<dbReference type="InterPro" id="IPR001853">
    <property type="entry name" value="DSBA-like_thioredoxin_dom"/>
</dbReference>
<dbReference type="CDD" id="cd03023">
    <property type="entry name" value="DsbA_Com1_like"/>
    <property type="match status" value="1"/>
</dbReference>
<proteinExistence type="predicted"/>
<keyword evidence="8" id="KW-1185">Reference proteome</keyword>
<protein>
    <submittedName>
        <fullName evidence="7">Protein-disulfide isomerase</fullName>
    </submittedName>
</protein>
<dbReference type="Gene3D" id="3.40.30.10">
    <property type="entry name" value="Glutaredoxin"/>
    <property type="match status" value="1"/>
</dbReference>
<feature type="chain" id="PRO_5045833567" evidence="5">
    <location>
        <begin position="33"/>
        <end position="268"/>
    </location>
</feature>
<comment type="caution">
    <text evidence="7">The sequence shown here is derived from an EMBL/GenBank/DDBJ whole genome shotgun (WGS) entry which is preliminary data.</text>
</comment>
<dbReference type="GO" id="GO:0016853">
    <property type="term" value="F:isomerase activity"/>
    <property type="evidence" value="ECO:0007669"/>
    <property type="project" value="UniProtKB-KW"/>
</dbReference>
<dbReference type="InterPro" id="IPR041205">
    <property type="entry name" value="ScsC_N"/>
</dbReference>
<dbReference type="PANTHER" id="PTHR13887:SF14">
    <property type="entry name" value="DISULFIDE BOND FORMATION PROTEIN D"/>
    <property type="match status" value="1"/>
</dbReference>